<dbReference type="OrthoDB" id="9133054at2"/>
<protein>
    <recommendedName>
        <fullName evidence="5">FlgO domain-containing protein</fullName>
    </recommendedName>
</protein>
<feature type="region of interest" description="Disordered" evidence="1">
    <location>
        <begin position="161"/>
        <end position="184"/>
    </location>
</feature>
<evidence type="ECO:0000313" key="4">
    <source>
        <dbReference type="Proteomes" id="UP000186513"/>
    </source>
</evidence>
<dbReference type="AlphaFoldDB" id="A0A1K2HET0"/>
<feature type="compositionally biased region" description="Pro residues" evidence="1">
    <location>
        <begin position="162"/>
        <end position="172"/>
    </location>
</feature>
<proteinExistence type="predicted"/>
<evidence type="ECO:0000256" key="2">
    <source>
        <dbReference type="SAM" id="SignalP"/>
    </source>
</evidence>
<dbReference type="EMBL" id="FPKR01000005">
    <property type="protein sequence ID" value="SFZ75259.1"/>
    <property type="molecule type" value="Genomic_DNA"/>
</dbReference>
<dbReference type="Proteomes" id="UP000186513">
    <property type="component" value="Unassembled WGS sequence"/>
</dbReference>
<feature type="compositionally biased region" description="Polar residues" evidence="1">
    <location>
        <begin position="173"/>
        <end position="184"/>
    </location>
</feature>
<dbReference type="STRING" id="1121279.SAMN02745887_01526"/>
<reference evidence="3 4" key="1">
    <citation type="submission" date="2016-11" db="EMBL/GenBank/DDBJ databases">
        <authorList>
            <person name="Jaros S."/>
            <person name="Januszkiewicz K."/>
            <person name="Wedrychowicz H."/>
        </authorList>
    </citation>
    <scope>NUCLEOTIDE SEQUENCE [LARGE SCALE GENOMIC DNA]</scope>
    <source>
        <strain evidence="3 4">DSM 18899</strain>
    </source>
</reference>
<keyword evidence="4" id="KW-1185">Reference proteome</keyword>
<sequence length="184" mass="20043">MRHLLLVSAVLLCLCGCAQLRQAQQPPQPLAPELQTPLLRAPVDWGQLAKEAAARIVTRAAQVKDLTSRPIYVSEPSLPTPFARALRQYLQSRLTEQGLTVAQKRADGTLILDAEVQSIKMDAGLQVVVTTAIGNGSRFLFRSTDAYLVNQADVRLYDESLLPPPPAPPAPPTQTKRMNVTGVQ</sequence>
<keyword evidence="2" id="KW-0732">Signal</keyword>
<feature type="signal peptide" evidence="2">
    <location>
        <begin position="1"/>
        <end position="23"/>
    </location>
</feature>
<name>A0A1K2HET0_9NEIS</name>
<evidence type="ECO:0008006" key="5">
    <source>
        <dbReference type="Google" id="ProtNLM"/>
    </source>
</evidence>
<dbReference type="RefSeq" id="WP_072428048.1">
    <property type="nucleotide sequence ID" value="NZ_FPKR01000005.1"/>
</dbReference>
<accession>A0A1K2HET0</accession>
<feature type="chain" id="PRO_5012430734" description="FlgO domain-containing protein" evidence="2">
    <location>
        <begin position="24"/>
        <end position="184"/>
    </location>
</feature>
<gene>
    <name evidence="3" type="ORF">SAMN02745887_01526</name>
</gene>
<evidence type="ECO:0000313" key="3">
    <source>
        <dbReference type="EMBL" id="SFZ75259.1"/>
    </source>
</evidence>
<evidence type="ECO:0000256" key="1">
    <source>
        <dbReference type="SAM" id="MobiDB-lite"/>
    </source>
</evidence>
<organism evidence="3 4">
    <name type="scientific">Chitinimonas taiwanensis DSM 18899</name>
    <dbReference type="NCBI Taxonomy" id="1121279"/>
    <lineage>
        <taxon>Bacteria</taxon>
        <taxon>Pseudomonadati</taxon>
        <taxon>Pseudomonadota</taxon>
        <taxon>Betaproteobacteria</taxon>
        <taxon>Neisseriales</taxon>
        <taxon>Chitinibacteraceae</taxon>
        <taxon>Chitinimonas</taxon>
    </lineage>
</organism>